<sequence>MLRTRIPALFNMFNDNIIKMRNPLLWTIIFYILSSRFVFAFETSDTINVNKLYQLIQEKKNILITNKVIVGDFIFGKINHNPNGRSTINVPIKIYESVFMDDVDFTFSEFQKELNFTRCVFNKKVQLGLRSKAPLPIKPIIHKEIVFDGAIFKDEFIAEGGIVFNGKVSFGIPQWPLIYIGIPVYTEGAVFHKRPKFYGAVFKKSLDFTNSTFLNGVKFEYIHFEDELIMAGCEFNKNTEFNEIRELKRIDLRGVAINGVIDIPWELIEDKFNYDGRFFIEIIKNYKKLEKFTDADEAYYIYRVEKRKKEHSWYSISNLLEMILLDWTCGYGVKPLRAIIASFAIVLVFSFFFMVDGAIKERNNPNSKPNFSDALYFSAITFTTIGYGDWYPTANQYKIWKFKLFKFRTLATIEGMCGWIMLSLFLVSLGKVWIR</sequence>
<feature type="transmembrane region" description="Helical" evidence="1">
    <location>
        <begin position="371"/>
        <end position="390"/>
    </location>
</feature>
<keyword evidence="1" id="KW-1133">Transmembrane helix</keyword>
<dbReference type="EMBL" id="JAUJEA010000007">
    <property type="protein sequence ID" value="MDN5203295.1"/>
    <property type="molecule type" value="Genomic_DNA"/>
</dbReference>
<dbReference type="SUPFAM" id="SSF81324">
    <property type="entry name" value="Voltage-gated potassium channels"/>
    <property type="match status" value="1"/>
</dbReference>
<feature type="transmembrane region" description="Helical" evidence="1">
    <location>
        <begin position="338"/>
        <end position="359"/>
    </location>
</feature>
<evidence type="ECO:0000256" key="1">
    <source>
        <dbReference type="SAM" id="Phobius"/>
    </source>
</evidence>
<proteinExistence type="predicted"/>
<dbReference type="RefSeq" id="WP_346753320.1">
    <property type="nucleotide sequence ID" value="NZ_JAUJEA010000007.1"/>
</dbReference>
<dbReference type="GO" id="GO:0034220">
    <property type="term" value="P:monoatomic ion transmembrane transport"/>
    <property type="evidence" value="ECO:0007669"/>
    <property type="project" value="UniProtKB-KW"/>
</dbReference>
<keyword evidence="1" id="KW-0472">Membrane</keyword>
<reference evidence="3" key="1">
    <citation type="submission" date="2023-06" db="EMBL/GenBank/DDBJ databases">
        <title>Genomic of Parafulvivirga corallium.</title>
        <authorList>
            <person name="Wang G."/>
        </authorList>
    </citation>
    <scope>NUCLEOTIDE SEQUENCE</scope>
    <source>
        <strain evidence="3">BMA10</strain>
    </source>
</reference>
<keyword evidence="3" id="KW-0406">Ion transport</keyword>
<dbReference type="Gene3D" id="1.10.287.70">
    <property type="match status" value="1"/>
</dbReference>
<keyword evidence="3" id="KW-0407">Ion channel</keyword>
<dbReference type="Pfam" id="PF07885">
    <property type="entry name" value="Ion_trans_2"/>
    <property type="match status" value="1"/>
</dbReference>
<feature type="transmembrane region" description="Helical" evidence="1">
    <location>
        <begin position="410"/>
        <end position="434"/>
    </location>
</feature>
<name>A0ABT8KUZ5_9BACT</name>
<dbReference type="Proteomes" id="UP001172082">
    <property type="component" value="Unassembled WGS sequence"/>
</dbReference>
<dbReference type="InterPro" id="IPR013099">
    <property type="entry name" value="K_chnl_dom"/>
</dbReference>
<accession>A0ABT8KUZ5</accession>
<evidence type="ECO:0000259" key="2">
    <source>
        <dbReference type="Pfam" id="PF07885"/>
    </source>
</evidence>
<organism evidence="3 4">
    <name type="scientific">Splendidivirga corallicola</name>
    <dbReference type="NCBI Taxonomy" id="3051826"/>
    <lineage>
        <taxon>Bacteria</taxon>
        <taxon>Pseudomonadati</taxon>
        <taxon>Bacteroidota</taxon>
        <taxon>Cytophagia</taxon>
        <taxon>Cytophagales</taxon>
        <taxon>Splendidivirgaceae</taxon>
        <taxon>Splendidivirga</taxon>
    </lineage>
</organism>
<dbReference type="InterPro" id="IPR001646">
    <property type="entry name" value="5peptide_repeat"/>
</dbReference>
<dbReference type="Pfam" id="PF13576">
    <property type="entry name" value="Pentapeptide_3"/>
    <property type="match status" value="1"/>
</dbReference>
<keyword evidence="1" id="KW-0812">Transmembrane</keyword>
<comment type="caution">
    <text evidence="3">The sequence shown here is derived from an EMBL/GenBank/DDBJ whole genome shotgun (WGS) entry which is preliminary data.</text>
</comment>
<keyword evidence="3" id="KW-0813">Transport</keyword>
<keyword evidence="4" id="KW-1185">Reference proteome</keyword>
<gene>
    <name evidence="3" type="ORF">QQ008_18040</name>
</gene>
<protein>
    <submittedName>
        <fullName evidence="3">Potassium channel family protein</fullName>
    </submittedName>
</protein>
<evidence type="ECO:0000313" key="4">
    <source>
        <dbReference type="Proteomes" id="UP001172082"/>
    </source>
</evidence>
<evidence type="ECO:0000313" key="3">
    <source>
        <dbReference type="EMBL" id="MDN5203295.1"/>
    </source>
</evidence>
<feature type="domain" description="Potassium channel" evidence="2">
    <location>
        <begin position="345"/>
        <end position="432"/>
    </location>
</feature>